<evidence type="ECO:0000313" key="6">
    <source>
        <dbReference type="Proteomes" id="UP000244906"/>
    </source>
</evidence>
<organism evidence="5 6">
    <name type="scientific">Pelagibaculum spongiae</name>
    <dbReference type="NCBI Taxonomy" id="2080658"/>
    <lineage>
        <taxon>Bacteria</taxon>
        <taxon>Pseudomonadati</taxon>
        <taxon>Pseudomonadota</taxon>
        <taxon>Gammaproteobacteria</taxon>
        <taxon>Oceanospirillales</taxon>
        <taxon>Pelagibaculum</taxon>
    </lineage>
</organism>
<dbReference type="EMBL" id="QDDL01000004">
    <property type="protein sequence ID" value="PVZ68853.1"/>
    <property type="molecule type" value="Genomic_DNA"/>
</dbReference>
<dbReference type="Gene3D" id="3.90.70.20">
    <property type="match status" value="1"/>
</dbReference>
<dbReference type="SUPFAM" id="SSF54001">
    <property type="entry name" value="Cysteine proteinases"/>
    <property type="match status" value="1"/>
</dbReference>
<sequence>MQLLFLYSYRQNWLRTMLWEEKLKRITAAAKAYGGFINDEFNQTNYFGNFKTKAQVDPSDQFAKYRYKLNQVNPDGFCWALSLIFLQEKGDSNLFFQRITKDAESYQVKDYQSALALACNQLIPLNSIQTLQRIMAPNFSVGSIGPQSTDLEEIGNIIERNPRGYFAVMFDSLNKTEEGHAIAAIELEDIVQIFEPNFGMFVFPKESNRPSVIQQCTQFIGEVNRIAYENRLPQFQIHAFHPIDLPLRTTSSLSILNPASRIEQMQRVSIISTEHNVEYYPRPINEVGMEFRQYSIHRSDIVIPSDFRHLHFHLSLCYFFLALPDNHRNYSRKLHFGEFPRETMHELHAQFGRITNCANINTALSNASRGQYATKFLSPTHLESEVIPDLRFLTPDLLKSNSNKFIISLKHGHLIHIIAILKKQYGLYIYQANTGIIFIPTNHVAGLLNTINAIMFKLCKELLPSLYKTMEYRCHELALPTYQNCQPIMGASTQT</sequence>
<dbReference type="GO" id="GO:0006508">
    <property type="term" value="P:proteolysis"/>
    <property type="evidence" value="ECO:0007669"/>
    <property type="project" value="UniProtKB-KW"/>
</dbReference>
<keyword evidence="2" id="KW-0378">Hydrolase</keyword>
<evidence type="ECO:0000256" key="2">
    <source>
        <dbReference type="ARBA" id="ARBA00022801"/>
    </source>
</evidence>
<keyword evidence="6" id="KW-1185">Reference proteome</keyword>
<dbReference type="InterPro" id="IPR038765">
    <property type="entry name" value="Papain-like_cys_pep_sf"/>
</dbReference>
<evidence type="ECO:0000259" key="4">
    <source>
        <dbReference type="Pfam" id="PF03543"/>
    </source>
</evidence>
<evidence type="ECO:0000256" key="1">
    <source>
        <dbReference type="ARBA" id="ARBA00022670"/>
    </source>
</evidence>
<evidence type="ECO:0000313" key="5">
    <source>
        <dbReference type="EMBL" id="PVZ68853.1"/>
    </source>
</evidence>
<dbReference type="Pfam" id="PF03543">
    <property type="entry name" value="Peptidase_C58"/>
    <property type="match status" value="1"/>
</dbReference>
<dbReference type="Proteomes" id="UP000244906">
    <property type="component" value="Unassembled WGS sequence"/>
</dbReference>
<dbReference type="AlphaFoldDB" id="A0A2V1GV83"/>
<keyword evidence="3" id="KW-0788">Thiol protease</keyword>
<dbReference type="InterPro" id="IPR006473">
    <property type="entry name" value="Peptidase_C58_Yopt"/>
</dbReference>
<gene>
    <name evidence="5" type="ORF">DC094_11400</name>
</gene>
<evidence type="ECO:0000256" key="3">
    <source>
        <dbReference type="ARBA" id="ARBA00022807"/>
    </source>
</evidence>
<comment type="caution">
    <text evidence="5">The sequence shown here is derived from an EMBL/GenBank/DDBJ whole genome shotgun (WGS) entry which is preliminary data.</text>
</comment>
<accession>A0A2V1GV83</accession>
<reference evidence="5 6" key="1">
    <citation type="submission" date="2018-04" db="EMBL/GenBank/DDBJ databases">
        <title>Thalassorhabdus spongiae gen. nov., sp. nov., isolated from a marine sponge in South-West Iceland.</title>
        <authorList>
            <person name="Knobloch S."/>
            <person name="Daussin A."/>
            <person name="Johannsson R."/>
            <person name="Marteinsson V.T."/>
        </authorList>
    </citation>
    <scope>NUCLEOTIDE SEQUENCE [LARGE SCALE GENOMIC DNA]</scope>
    <source>
        <strain evidence="5 6">Hp12</strain>
    </source>
</reference>
<protein>
    <recommendedName>
        <fullName evidence="4">Peptidase C58 YopT-type domain-containing protein</fullName>
    </recommendedName>
</protein>
<feature type="domain" description="Peptidase C58 YopT-type" evidence="4">
    <location>
        <begin position="160"/>
        <end position="207"/>
    </location>
</feature>
<dbReference type="GO" id="GO:0004197">
    <property type="term" value="F:cysteine-type endopeptidase activity"/>
    <property type="evidence" value="ECO:0007669"/>
    <property type="project" value="InterPro"/>
</dbReference>
<proteinExistence type="predicted"/>
<name>A0A2V1GV83_9GAMM</name>
<keyword evidence="1" id="KW-0645">Protease</keyword>